<feature type="transmembrane region" description="Helical" evidence="5">
    <location>
        <begin position="62"/>
        <end position="81"/>
    </location>
</feature>
<dbReference type="EMBL" id="NEDP02005544">
    <property type="protein sequence ID" value="OWF39085.1"/>
    <property type="molecule type" value="Genomic_DNA"/>
</dbReference>
<accession>A0A210PRF5</accession>
<keyword evidence="4 5" id="KW-0472">Membrane</keyword>
<feature type="transmembrane region" description="Helical" evidence="5">
    <location>
        <begin position="191"/>
        <end position="216"/>
    </location>
</feature>
<feature type="transmembrane region" description="Helical" evidence="5">
    <location>
        <begin position="152"/>
        <end position="171"/>
    </location>
</feature>
<dbReference type="SMART" id="SM01417">
    <property type="entry name" value="Solute_trans_a"/>
    <property type="match status" value="1"/>
</dbReference>
<sequence length="311" mass="35137">MSCSQDFPYTSVLYSELGGETGTIAITVIAGVLSFLTLINFLEEVWFFSKHYDDKQTRPKILCLLALYPIVSCNALLSLLIPKATPIAEFLSALFLSFCVLQFIRLVADYFGGTNAMVQAFEGETVTFRTPPCCCCCCCLTQVKLTRKTLKFIKIIVLQLSFVRPGILYVLSILHSDGRYHLDQSSEPSQIYLWLKVISTISTLFAIYGLVVTFFAARRKLSLPRFHLKAATLKLTLLVFDMQLTILLALARYEKITCEGSRGSFVRSISIHNFMLIIEVFLIAVLARFAYRFTEQQTAGIETKEMKQMKV</sequence>
<evidence type="ECO:0000256" key="1">
    <source>
        <dbReference type="ARBA" id="ARBA00004141"/>
    </source>
</evidence>
<evidence type="ECO:0000313" key="7">
    <source>
        <dbReference type="Proteomes" id="UP000242188"/>
    </source>
</evidence>
<feature type="transmembrane region" description="Helical" evidence="5">
    <location>
        <begin position="87"/>
        <end position="108"/>
    </location>
</feature>
<feature type="transmembrane region" description="Helical" evidence="5">
    <location>
        <begin position="228"/>
        <end position="251"/>
    </location>
</feature>
<dbReference type="PANTHER" id="PTHR23423">
    <property type="entry name" value="ORGANIC SOLUTE TRANSPORTER-RELATED"/>
    <property type="match status" value="1"/>
</dbReference>
<evidence type="ECO:0000256" key="4">
    <source>
        <dbReference type="ARBA" id="ARBA00023136"/>
    </source>
</evidence>
<evidence type="ECO:0000313" key="6">
    <source>
        <dbReference type="EMBL" id="OWF39085.1"/>
    </source>
</evidence>
<reference evidence="6 7" key="1">
    <citation type="journal article" date="2017" name="Nat. Ecol. Evol.">
        <title>Scallop genome provides insights into evolution of bilaterian karyotype and development.</title>
        <authorList>
            <person name="Wang S."/>
            <person name="Zhang J."/>
            <person name="Jiao W."/>
            <person name="Li J."/>
            <person name="Xun X."/>
            <person name="Sun Y."/>
            <person name="Guo X."/>
            <person name="Huan P."/>
            <person name="Dong B."/>
            <person name="Zhang L."/>
            <person name="Hu X."/>
            <person name="Sun X."/>
            <person name="Wang J."/>
            <person name="Zhao C."/>
            <person name="Wang Y."/>
            <person name="Wang D."/>
            <person name="Huang X."/>
            <person name="Wang R."/>
            <person name="Lv J."/>
            <person name="Li Y."/>
            <person name="Zhang Z."/>
            <person name="Liu B."/>
            <person name="Lu W."/>
            <person name="Hui Y."/>
            <person name="Liang J."/>
            <person name="Zhou Z."/>
            <person name="Hou R."/>
            <person name="Li X."/>
            <person name="Liu Y."/>
            <person name="Li H."/>
            <person name="Ning X."/>
            <person name="Lin Y."/>
            <person name="Zhao L."/>
            <person name="Xing Q."/>
            <person name="Dou J."/>
            <person name="Li Y."/>
            <person name="Mao J."/>
            <person name="Guo H."/>
            <person name="Dou H."/>
            <person name="Li T."/>
            <person name="Mu C."/>
            <person name="Jiang W."/>
            <person name="Fu Q."/>
            <person name="Fu X."/>
            <person name="Miao Y."/>
            <person name="Liu J."/>
            <person name="Yu Q."/>
            <person name="Li R."/>
            <person name="Liao H."/>
            <person name="Li X."/>
            <person name="Kong Y."/>
            <person name="Jiang Z."/>
            <person name="Chourrout D."/>
            <person name="Li R."/>
            <person name="Bao Z."/>
        </authorList>
    </citation>
    <scope>NUCLEOTIDE SEQUENCE [LARGE SCALE GENOMIC DNA]</scope>
    <source>
        <strain evidence="6 7">PY_sf001</strain>
    </source>
</reference>
<evidence type="ECO:0000256" key="5">
    <source>
        <dbReference type="SAM" id="Phobius"/>
    </source>
</evidence>
<dbReference type="Proteomes" id="UP000242188">
    <property type="component" value="Unassembled WGS sequence"/>
</dbReference>
<comment type="caution">
    <text evidence="6">The sequence shown here is derived from an EMBL/GenBank/DDBJ whole genome shotgun (WGS) entry which is preliminary data.</text>
</comment>
<feature type="transmembrane region" description="Helical" evidence="5">
    <location>
        <begin position="271"/>
        <end position="291"/>
    </location>
</feature>
<dbReference type="AlphaFoldDB" id="A0A210PRF5"/>
<protein>
    <submittedName>
        <fullName evidence="6">Organic solute transporter subunit alpha</fullName>
    </submittedName>
</protein>
<dbReference type="GO" id="GO:0016020">
    <property type="term" value="C:membrane"/>
    <property type="evidence" value="ECO:0007669"/>
    <property type="project" value="UniProtKB-SubCell"/>
</dbReference>
<keyword evidence="3 5" id="KW-1133">Transmembrane helix</keyword>
<organism evidence="6 7">
    <name type="scientific">Mizuhopecten yessoensis</name>
    <name type="common">Japanese scallop</name>
    <name type="synonym">Patinopecten yessoensis</name>
    <dbReference type="NCBI Taxonomy" id="6573"/>
    <lineage>
        <taxon>Eukaryota</taxon>
        <taxon>Metazoa</taxon>
        <taxon>Spiralia</taxon>
        <taxon>Lophotrochozoa</taxon>
        <taxon>Mollusca</taxon>
        <taxon>Bivalvia</taxon>
        <taxon>Autobranchia</taxon>
        <taxon>Pteriomorphia</taxon>
        <taxon>Pectinida</taxon>
        <taxon>Pectinoidea</taxon>
        <taxon>Pectinidae</taxon>
        <taxon>Mizuhopecten</taxon>
    </lineage>
</organism>
<name>A0A210PRF5_MIZYE</name>
<keyword evidence="7" id="KW-1185">Reference proteome</keyword>
<keyword evidence="2 5" id="KW-0812">Transmembrane</keyword>
<dbReference type="OrthoDB" id="5832279at2759"/>
<comment type="subcellular location">
    <subcellularLocation>
        <location evidence="1">Membrane</location>
        <topology evidence="1">Multi-pass membrane protein</topology>
    </subcellularLocation>
</comment>
<feature type="transmembrane region" description="Helical" evidence="5">
    <location>
        <begin position="22"/>
        <end position="42"/>
    </location>
</feature>
<dbReference type="InterPro" id="IPR005178">
    <property type="entry name" value="Ostalpha/TMEM184C"/>
</dbReference>
<dbReference type="Pfam" id="PF03619">
    <property type="entry name" value="Solute_trans_a"/>
    <property type="match status" value="1"/>
</dbReference>
<evidence type="ECO:0000256" key="2">
    <source>
        <dbReference type="ARBA" id="ARBA00022692"/>
    </source>
</evidence>
<proteinExistence type="predicted"/>
<gene>
    <name evidence="6" type="ORF">KP79_PYT08102</name>
</gene>
<evidence type="ECO:0000256" key="3">
    <source>
        <dbReference type="ARBA" id="ARBA00022989"/>
    </source>
</evidence>